<dbReference type="PANTHER" id="PTHR44688:SF16">
    <property type="entry name" value="DNA-BINDING TRANSCRIPTIONAL ACTIVATOR DEVR_DOSR"/>
    <property type="match status" value="1"/>
</dbReference>
<keyword evidence="4" id="KW-0472">Membrane</keyword>
<evidence type="ECO:0000313" key="6">
    <source>
        <dbReference type="EMBL" id="MFD2918534.1"/>
    </source>
</evidence>
<name>A0ABW6A0J1_9BACT</name>
<feature type="domain" description="HTH luxR-type" evidence="5">
    <location>
        <begin position="348"/>
        <end position="410"/>
    </location>
</feature>
<dbReference type="SMART" id="SM00421">
    <property type="entry name" value="HTH_LUXR"/>
    <property type="match status" value="1"/>
</dbReference>
<dbReference type="Proteomes" id="UP001597511">
    <property type="component" value="Unassembled WGS sequence"/>
</dbReference>
<feature type="transmembrane region" description="Helical" evidence="4">
    <location>
        <begin position="290"/>
        <end position="309"/>
    </location>
</feature>
<dbReference type="SUPFAM" id="SSF46894">
    <property type="entry name" value="C-terminal effector domain of the bipartite response regulators"/>
    <property type="match status" value="1"/>
</dbReference>
<protein>
    <submittedName>
        <fullName evidence="6">LuxR C-terminal-related transcriptional regulator</fullName>
    </submittedName>
</protein>
<evidence type="ECO:0000256" key="3">
    <source>
        <dbReference type="ARBA" id="ARBA00023163"/>
    </source>
</evidence>
<keyword evidence="2" id="KW-0238">DNA-binding</keyword>
<dbReference type="Gene3D" id="1.10.10.10">
    <property type="entry name" value="Winged helix-like DNA-binding domain superfamily/Winged helix DNA-binding domain"/>
    <property type="match status" value="1"/>
</dbReference>
<dbReference type="InterPro" id="IPR011990">
    <property type="entry name" value="TPR-like_helical_dom_sf"/>
</dbReference>
<dbReference type="InterPro" id="IPR016032">
    <property type="entry name" value="Sig_transdc_resp-reg_C-effctor"/>
</dbReference>
<evidence type="ECO:0000256" key="1">
    <source>
        <dbReference type="ARBA" id="ARBA00023015"/>
    </source>
</evidence>
<dbReference type="InterPro" id="IPR000792">
    <property type="entry name" value="Tscrpt_reg_LuxR_C"/>
</dbReference>
<dbReference type="CDD" id="cd06170">
    <property type="entry name" value="LuxR_C_like"/>
    <property type="match status" value="1"/>
</dbReference>
<evidence type="ECO:0000313" key="7">
    <source>
        <dbReference type="Proteomes" id="UP001597511"/>
    </source>
</evidence>
<dbReference type="PRINTS" id="PR00038">
    <property type="entry name" value="HTHLUXR"/>
</dbReference>
<evidence type="ECO:0000256" key="4">
    <source>
        <dbReference type="SAM" id="Phobius"/>
    </source>
</evidence>
<proteinExistence type="predicted"/>
<evidence type="ECO:0000259" key="5">
    <source>
        <dbReference type="PROSITE" id="PS50043"/>
    </source>
</evidence>
<organism evidence="6 7">
    <name type="scientific">Terrimonas rubra</name>
    <dbReference type="NCBI Taxonomy" id="1035890"/>
    <lineage>
        <taxon>Bacteria</taxon>
        <taxon>Pseudomonadati</taxon>
        <taxon>Bacteroidota</taxon>
        <taxon>Chitinophagia</taxon>
        <taxon>Chitinophagales</taxon>
        <taxon>Chitinophagaceae</taxon>
        <taxon>Terrimonas</taxon>
    </lineage>
</organism>
<reference evidence="7" key="1">
    <citation type="journal article" date="2019" name="Int. J. Syst. Evol. Microbiol.">
        <title>The Global Catalogue of Microorganisms (GCM) 10K type strain sequencing project: providing services to taxonomists for standard genome sequencing and annotation.</title>
        <authorList>
            <consortium name="The Broad Institute Genomics Platform"/>
            <consortium name="The Broad Institute Genome Sequencing Center for Infectious Disease"/>
            <person name="Wu L."/>
            <person name="Ma J."/>
        </authorList>
    </citation>
    <scope>NUCLEOTIDE SEQUENCE [LARGE SCALE GENOMIC DNA]</scope>
    <source>
        <strain evidence="7">KCTC 23299</strain>
    </source>
</reference>
<keyword evidence="7" id="KW-1185">Reference proteome</keyword>
<dbReference type="PROSITE" id="PS50043">
    <property type="entry name" value="HTH_LUXR_2"/>
    <property type="match status" value="1"/>
</dbReference>
<dbReference type="InterPro" id="IPR036388">
    <property type="entry name" value="WH-like_DNA-bd_sf"/>
</dbReference>
<dbReference type="EMBL" id="JBHUOZ010000001">
    <property type="protein sequence ID" value="MFD2918534.1"/>
    <property type="molecule type" value="Genomic_DNA"/>
</dbReference>
<dbReference type="RefSeq" id="WP_386094832.1">
    <property type="nucleotide sequence ID" value="NZ_JBHUOZ010000001.1"/>
</dbReference>
<keyword evidence="4" id="KW-1133">Transmembrane helix</keyword>
<keyword evidence="4" id="KW-0812">Transmembrane</keyword>
<keyword evidence="1" id="KW-0805">Transcription regulation</keyword>
<dbReference type="Pfam" id="PF00196">
    <property type="entry name" value="GerE"/>
    <property type="match status" value="1"/>
</dbReference>
<sequence length="410" mass="48257">MIYFLHRYLLFLILFCTGTGMYAQTVIARQLETEVNELNNASKYEEAIKLVNDFIDNPKNDEYNRYYAYKYKAHTYKRLFNYPEVYNNLDLALEAGTKTKHKDSVIASIEAERAFTLFEEQLFDEARKKMDALKSNGYAYLHESDKAYIIIQEGYFLMKDKHFSQAENYYNEAEKLLFKVSPRNTPVVYGKFIDLYGITGDTVKQQAYFKKGIAAADEHGILKYKLYLYEIMAHYARVNERYTYAALLQDSINNIATIYNAKLYNGRLSLLEKEMDRQKADLEKGYNYKLIIFLIILTVVLLAFVFLLFKYNRVSVEKNRLLQAEYDKMNTELIRLTQEMHKKDDAADKWEKYSLSDRQKEILALLQAGKSNKEIAAELFISENTVKFHIKTLYEKLNIVRRTDIAKMHN</sequence>
<accession>A0ABW6A0J1</accession>
<keyword evidence="3" id="KW-0804">Transcription</keyword>
<dbReference type="Gene3D" id="1.25.40.10">
    <property type="entry name" value="Tetratricopeptide repeat domain"/>
    <property type="match status" value="1"/>
</dbReference>
<gene>
    <name evidence="6" type="ORF">ACFS6H_02360</name>
</gene>
<comment type="caution">
    <text evidence="6">The sequence shown here is derived from an EMBL/GenBank/DDBJ whole genome shotgun (WGS) entry which is preliminary data.</text>
</comment>
<dbReference type="PANTHER" id="PTHR44688">
    <property type="entry name" value="DNA-BINDING TRANSCRIPTIONAL ACTIVATOR DEVR_DOSR"/>
    <property type="match status" value="1"/>
</dbReference>
<evidence type="ECO:0000256" key="2">
    <source>
        <dbReference type="ARBA" id="ARBA00023125"/>
    </source>
</evidence>